<reference evidence="2" key="1">
    <citation type="journal article" date="2017" name="Nat. Ecol. Evol.">
        <title>Genome expansion and lineage-specific genetic innovations in the forest pathogenic fungi Armillaria.</title>
        <authorList>
            <person name="Sipos G."/>
            <person name="Prasanna A.N."/>
            <person name="Walter M.C."/>
            <person name="O'Connor E."/>
            <person name="Balint B."/>
            <person name="Krizsan K."/>
            <person name="Kiss B."/>
            <person name="Hess J."/>
            <person name="Varga T."/>
            <person name="Slot J."/>
            <person name="Riley R."/>
            <person name="Boka B."/>
            <person name="Rigling D."/>
            <person name="Barry K."/>
            <person name="Lee J."/>
            <person name="Mihaltcheva S."/>
            <person name="LaButti K."/>
            <person name="Lipzen A."/>
            <person name="Waldron R."/>
            <person name="Moloney N.M."/>
            <person name="Sperisen C."/>
            <person name="Kredics L."/>
            <person name="Vagvoelgyi C."/>
            <person name="Patrignani A."/>
            <person name="Fitzpatrick D."/>
            <person name="Nagy I."/>
            <person name="Doyle S."/>
            <person name="Anderson J.B."/>
            <person name="Grigoriev I.V."/>
            <person name="Gueldener U."/>
            <person name="Muensterkoetter M."/>
            <person name="Nagy L.G."/>
        </authorList>
    </citation>
    <scope>NUCLEOTIDE SEQUENCE [LARGE SCALE GENOMIC DNA]</scope>
    <source>
        <strain evidence="2">C18/9</strain>
    </source>
</reference>
<keyword evidence="2" id="KW-1185">Reference proteome</keyword>
<sequence length="474" mass="54572">MSLPPEVISEILFDLWSIQSTTEEHVKTFENCTLVSKYWSAIMKEVNSTHSVVPFSYNGGQLYTIRAMSSMSNPLLCRSITFKVNYMILPQLLADMECEPSITANKGIVSLLRRIFCGSTTPTNATHIYVDYLDDPQVHIPRFWIPRQITHLTIVYHYRRWVPYLFRYGNPSFCHGNYTRDNAGFLETDIPVTLRDAFTRRRHKYPVQEVIGPEFVRCVMFGERMSWPSSISRCYPGSYVNERYISMLEQVIPLGSVGYIDPLTRKFTILFNAIDPVVSSTEPRIQCIPSLLKKGVTKMTEDPDYSSSPAWDYEYKTTDILRKLGAWTSGRSIPMGYDREAMLFLALGRAFSREIVGDYFDEWLHEHRQTITDMFGDDHPLIRKHLDLVTTTVDSSQYAWFAHLGHKPTENPTGQGTFYFQVDPQASRNPGSPWGKIKVPRHYTHPSPVLISWDHVSTVGQSSMTVEIRCHFIK</sequence>
<dbReference type="OrthoDB" id="2884400at2759"/>
<organism evidence="1 2">
    <name type="scientific">Armillaria ostoyae</name>
    <name type="common">Armillaria root rot fungus</name>
    <dbReference type="NCBI Taxonomy" id="47428"/>
    <lineage>
        <taxon>Eukaryota</taxon>
        <taxon>Fungi</taxon>
        <taxon>Dikarya</taxon>
        <taxon>Basidiomycota</taxon>
        <taxon>Agaricomycotina</taxon>
        <taxon>Agaricomycetes</taxon>
        <taxon>Agaricomycetidae</taxon>
        <taxon>Agaricales</taxon>
        <taxon>Marasmiineae</taxon>
        <taxon>Physalacriaceae</taxon>
        <taxon>Armillaria</taxon>
    </lineage>
</organism>
<dbReference type="EMBL" id="FUEG01000003">
    <property type="protein sequence ID" value="SJL01465.1"/>
    <property type="molecule type" value="Genomic_DNA"/>
</dbReference>
<evidence type="ECO:0000313" key="2">
    <source>
        <dbReference type="Proteomes" id="UP000219338"/>
    </source>
</evidence>
<gene>
    <name evidence="1" type="ORF">ARMOST_04787</name>
</gene>
<dbReference type="Proteomes" id="UP000219338">
    <property type="component" value="Unassembled WGS sequence"/>
</dbReference>
<proteinExistence type="predicted"/>
<dbReference type="AlphaFoldDB" id="A0A284QYH1"/>
<evidence type="ECO:0000313" key="1">
    <source>
        <dbReference type="EMBL" id="SJL01465.1"/>
    </source>
</evidence>
<protein>
    <submittedName>
        <fullName evidence="1">Uncharacterized protein</fullName>
    </submittedName>
</protein>
<accession>A0A284QYH1</accession>
<name>A0A284QYH1_ARMOS</name>